<dbReference type="InterPro" id="IPR029021">
    <property type="entry name" value="Prot-tyrosine_phosphatase-like"/>
</dbReference>
<dbReference type="Proteomes" id="UP000887578">
    <property type="component" value="Unplaced"/>
</dbReference>
<dbReference type="Gene3D" id="3.90.190.10">
    <property type="entry name" value="Protein tyrosine phosphatase superfamily"/>
    <property type="match status" value="1"/>
</dbReference>
<dbReference type="PANTHER" id="PTHR46163">
    <property type="entry name" value="TYROSINE-PROTEIN PHOSPHATASE-RELATED"/>
    <property type="match status" value="1"/>
</dbReference>
<dbReference type="InterPro" id="IPR000242">
    <property type="entry name" value="PTP_cat"/>
</dbReference>
<dbReference type="PROSITE" id="PS50055">
    <property type="entry name" value="TYR_PHOSPHATASE_PTP"/>
    <property type="match status" value="1"/>
</dbReference>
<accession>A0A914P570</accession>
<dbReference type="CDD" id="cd00047">
    <property type="entry name" value="PTPc"/>
    <property type="match status" value="1"/>
</dbReference>
<reference evidence="3" key="1">
    <citation type="submission" date="2022-11" db="UniProtKB">
        <authorList>
            <consortium name="WormBaseParasite"/>
        </authorList>
    </citation>
    <scope>IDENTIFICATION</scope>
</reference>
<dbReference type="Pfam" id="PF00102">
    <property type="entry name" value="Y_phosphatase"/>
    <property type="match status" value="1"/>
</dbReference>
<dbReference type="AlphaFoldDB" id="A0A914P570"/>
<dbReference type="WBParaSite" id="PDA_v2.g13044.t1">
    <property type="protein sequence ID" value="PDA_v2.g13044.t1"/>
    <property type="gene ID" value="PDA_v2.g13044"/>
</dbReference>
<organism evidence="2 3">
    <name type="scientific">Panagrolaimus davidi</name>
    <dbReference type="NCBI Taxonomy" id="227884"/>
    <lineage>
        <taxon>Eukaryota</taxon>
        <taxon>Metazoa</taxon>
        <taxon>Ecdysozoa</taxon>
        <taxon>Nematoda</taxon>
        <taxon>Chromadorea</taxon>
        <taxon>Rhabditida</taxon>
        <taxon>Tylenchina</taxon>
        <taxon>Panagrolaimomorpha</taxon>
        <taxon>Panagrolaimoidea</taxon>
        <taxon>Panagrolaimidae</taxon>
        <taxon>Panagrolaimus</taxon>
    </lineage>
</organism>
<protein>
    <submittedName>
        <fullName evidence="3">Tyrosine-protein phosphatase domain-containing protein</fullName>
    </submittedName>
</protein>
<proteinExistence type="predicted"/>
<dbReference type="SMART" id="SM00194">
    <property type="entry name" value="PTPc"/>
    <property type="match status" value="1"/>
</dbReference>
<keyword evidence="2" id="KW-1185">Reference proteome</keyword>
<sequence length="260" mass="29799">MSKVKVPKKLYNERHHVHINPQQQALAHMASKNPKDFYSEWNSIITDKQLKELPCVAWTKHKTSSKNRYANVPCVDNELVSVRGSPFFNGNFIRGADGEKIFIAGQGPTTDSVEDFWNVIIQEGINVVVMLCNPVEESFDKLSGKTVLKEKSFIYWPTNSEFHFDGFQVEATNVKEQLLNKGRESVIVSKLRVIDSKKQKLIRTVFHVQHKSWKDLSIPESTQATMFIIKKFVKPEIEKNCPIFVHCSAGFVIFLVFDII</sequence>
<dbReference type="GO" id="GO:0004725">
    <property type="term" value="F:protein tyrosine phosphatase activity"/>
    <property type="evidence" value="ECO:0007669"/>
    <property type="project" value="InterPro"/>
</dbReference>
<evidence type="ECO:0000313" key="2">
    <source>
        <dbReference type="Proteomes" id="UP000887578"/>
    </source>
</evidence>
<dbReference type="InterPro" id="IPR052782">
    <property type="entry name" value="Oocyte-zygote_transition_reg"/>
</dbReference>
<dbReference type="PRINTS" id="PR00700">
    <property type="entry name" value="PRTYPHPHTASE"/>
</dbReference>
<dbReference type="SUPFAM" id="SSF52799">
    <property type="entry name" value="(Phosphotyrosine protein) phosphatases II"/>
    <property type="match status" value="1"/>
</dbReference>
<evidence type="ECO:0000313" key="3">
    <source>
        <dbReference type="WBParaSite" id="PDA_v2.g13044.t1"/>
    </source>
</evidence>
<name>A0A914P570_9BILA</name>
<evidence type="ECO:0000259" key="1">
    <source>
        <dbReference type="PROSITE" id="PS50055"/>
    </source>
</evidence>
<feature type="domain" description="Tyrosine-protein phosphatase" evidence="1">
    <location>
        <begin position="37"/>
        <end position="250"/>
    </location>
</feature>